<accession>K4KY75</accession>
<feature type="transmembrane region" description="Helical" evidence="7">
    <location>
        <begin position="322"/>
        <end position="342"/>
    </location>
</feature>
<keyword evidence="5 7" id="KW-1133">Transmembrane helix</keyword>
<feature type="transmembrane region" description="Helical" evidence="7">
    <location>
        <begin position="288"/>
        <end position="310"/>
    </location>
</feature>
<reference evidence="8 9" key="1">
    <citation type="journal article" date="2013" name="Genome Announc.">
        <title>Complete genome sequence of Simiduia agarivorans SA1(T), a marine bacterium able to degrade a variety of polysaccharides.</title>
        <authorList>
            <person name="Lin S.Y."/>
            <person name="Shieh W.Y."/>
            <person name="Chen J.S."/>
            <person name="Tang S.L."/>
        </authorList>
    </citation>
    <scope>NUCLEOTIDE SEQUENCE [LARGE SCALE GENOMIC DNA]</scope>
    <source>
        <strain evidence="9">DSM 21679 / JCM 13881 / BCRC 17597 / SA1</strain>
    </source>
</reference>
<dbReference type="GO" id="GO:0042910">
    <property type="term" value="F:xenobiotic transmembrane transporter activity"/>
    <property type="evidence" value="ECO:0007669"/>
    <property type="project" value="InterPro"/>
</dbReference>
<feature type="transmembrane region" description="Helical" evidence="7">
    <location>
        <begin position="199"/>
        <end position="219"/>
    </location>
</feature>
<keyword evidence="4 7" id="KW-0812">Transmembrane</keyword>
<feature type="transmembrane region" description="Helical" evidence="7">
    <location>
        <begin position="137"/>
        <end position="158"/>
    </location>
</feature>
<evidence type="ECO:0000256" key="3">
    <source>
        <dbReference type="ARBA" id="ARBA00022475"/>
    </source>
</evidence>
<dbReference type="InterPro" id="IPR052031">
    <property type="entry name" value="Membrane_Transporter-Flippase"/>
</dbReference>
<dbReference type="STRING" id="1117647.M5M_08565"/>
<dbReference type="OrthoDB" id="9806302at2"/>
<protein>
    <submittedName>
        <fullName evidence="8">Na+-driven multidrug efflux pump</fullName>
    </submittedName>
</protein>
<gene>
    <name evidence="8" type="ordered locus">M5M_08565</name>
</gene>
<evidence type="ECO:0000256" key="5">
    <source>
        <dbReference type="ARBA" id="ARBA00022989"/>
    </source>
</evidence>
<dbReference type="NCBIfam" id="TIGR00797">
    <property type="entry name" value="matE"/>
    <property type="match status" value="1"/>
</dbReference>
<feature type="transmembrane region" description="Helical" evidence="7">
    <location>
        <begin position="420"/>
        <end position="439"/>
    </location>
</feature>
<evidence type="ECO:0000256" key="1">
    <source>
        <dbReference type="ARBA" id="ARBA00004429"/>
    </source>
</evidence>
<comment type="subcellular location">
    <subcellularLocation>
        <location evidence="1">Cell inner membrane</location>
        <topology evidence="1">Multi-pass membrane protein</topology>
    </subcellularLocation>
</comment>
<keyword evidence="2" id="KW-0813">Transport</keyword>
<feature type="transmembrane region" description="Helical" evidence="7">
    <location>
        <begin position="21"/>
        <end position="45"/>
    </location>
</feature>
<evidence type="ECO:0000256" key="6">
    <source>
        <dbReference type="ARBA" id="ARBA00023136"/>
    </source>
</evidence>
<organism evidence="8 9">
    <name type="scientific">Simiduia agarivorans (strain DSM 21679 / JCM 13881 / BCRC 17597 / SA1)</name>
    <dbReference type="NCBI Taxonomy" id="1117647"/>
    <lineage>
        <taxon>Bacteria</taxon>
        <taxon>Pseudomonadati</taxon>
        <taxon>Pseudomonadota</taxon>
        <taxon>Gammaproteobacteria</taxon>
        <taxon>Cellvibrionales</taxon>
        <taxon>Cellvibrionaceae</taxon>
        <taxon>Simiduia</taxon>
    </lineage>
</organism>
<dbReference type="RefSeq" id="WP_015047067.1">
    <property type="nucleotide sequence ID" value="NC_018868.3"/>
</dbReference>
<evidence type="ECO:0000256" key="2">
    <source>
        <dbReference type="ARBA" id="ARBA00022448"/>
    </source>
</evidence>
<feature type="transmembrane region" description="Helical" evidence="7">
    <location>
        <begin position="51"/>
        <end position="73"/>
    </location>
</feature>
<dbReference type="Pfam" id="PF01554">
    <property type="entry name" value="MatE"/>
    <property type="match status" value="2"/>
</dbReference>
<dbReference type="PIRSF" id="PIRSF006603">
    <property type="entry name" value="DinF"/>
    <property type="match status" value="1"/>
</dbReference>
<feature type="transmembrane region" description="Helical" evidence="7">
    <location>
        <begin position="395"/>
        <end position="414"/>
    </location>
</feature>
<dbReference type="GO" id="GO:0005886">
    <property type="term" value="C:plasma membrane"/>
    <property type="evidence" value="ECO:0007669"/>
    <property type="project" value="UniProtKB-SubCell"/>
</dbReference>
<keyword evidence="3" id="KW-1003">Cell membrane</keyword>
<name>K4KY75_SIMAS</name>
<feature type="transmembrane region" description="Helical" evidence="7">
    <location>
        <begin position="263"/>
        <end position="282"/>
    </location>
</feature>
<proteinExistence type="predicted"/>
<dbReference type="PANTHER" id="PTHR43549:SF3">
    <property type="entry name" value="MULTIDRUG RESISTANCE PROTEIN YPNP-RELATED"/>
    <property type="match status" value="1"/>
</dbReference>
<feature type="transmembrane region" description="Helical" evidence="7">
    <location>
        <begin position="170"/>
        <end position="193"/>
    </location>
</feature>
<dbReference type="PANTHER" id="PTHR43549">
    <property type="entry name" value="MULTIDRUG RESISTANCE PROTEIN YPNP-RELATED"/>
    <property type="match status" value="1"/>
</dbReference>
<dbReference type="HOGENOM" id="CLU_012893_0_1_6"/>
<dbReference type="InterPro" id="IPR048279">
    <property type="entry name" value="MdtK-like"/>
</dbReference>
<dbReference type="EMBL" id="CP003746">
    <property type="protein sequence ID" value="AFU98902.1"/>
    <property type="molecule type" value="Genomic_DNA"/>
</dbReference>
<dbReference type="AlphaFoldDB" id="K4KY75"/>
<sequence length="452" mass="48962">MNRSMQPMLTEGPVSGHLREMAMPMVWGLLATMSFNAVDTFFVAMLGHEPLAAMSFTFPVVMVLTSIAIGLGAGTSSTVARAIGSDNHHLAQRMATDAMSLTTIIALVVCGIGWFTIEPLFKLLGAEDQLVPLIHDYMWIWYFSAPCLMVPMVGLASLRAMGLARIQGTLMIAAAALNLVLDPILIFGLFGFPRLELEGAALATLITRALSLVVVLWVLHKRLGMLVNPFARFDEVWASWRAILHVGVPAMVNNVIIPMASGVVVYLVASYGTVAVAGLGIAMRIEPIALIVFYALSGVVGPFCGQNLGAQKFARLDETLRVVTRFCLGFGVVLALVLWLAGELLIRLFSDQQEVIDVARSYLLIVPFSYGAYGLVMSVNAAFNGIGQPMPGVAISFMRVLGFYLPLALMMQWLWGLTGLFVATASCNFLVGLVAWLWLRQRFHTTATAATT</sequence>
<dbReference type="InterPro" id="IPR002528">
    <property type="entry name" value="MATE_fam"/>
</dbReference>
<evidence type="ECO:0000313" key="9">
    <source>
        <dbReference type="Proteomes" id="UP000000466"/>
    </source>
</evidence>
<keyword evidence="9" id="KW-1185">Reference proteome</keyword>
<evidence type="ECO:0000313" key="8">
    <source>
        <dbReference type="EMBL" id="AFU98902.1"/>
    </source>
</evidence>
<keyword evidence="6 7" id="KW-0472">Membrane</keyword>
<dbReference type="Proteomes" id="UP000000466">
    <property type="component" value="Chromosome"/>
</dbReference>
<dbReference type="GO" id="GO:0015297">
    <property type="term" value="F:antiporter activity"/>
    <property type="evidence" value="ECO:0007669"/>
    <property type="project" value="InterPro"/>
</dbReference>
<feature type="transmembrane region" description="Helical" evidence="7">
    <location>
        <begin position="362"/>
        <end position="383"/>
    </location>
</feature>
<feature type="transmembrane region" description="Helical" evidence="7">
    <location>
        <begin position="94"/>
        <end position="117"/>
    </location>
</feature>
<dbReference type="eggNOG" id="COG0534">
    <property type="taxonomic scope" value="Bacteria"/>
</dbReference>
<evidence type="ECO:0000256" key="7">
    <source>
        <dbReference type="SAM" id="Phobius"/>
    </source>
</evidence>
<evidence type="ECO:0000256" key="4">
    <source>
        <dbReference type="ARBA" id="ARBA00022692"/>
    </source>
</evidence>
<dbReference type="KEGG" id="saga:M5M_08565"/>